<dbReference type="AlphaFoldDB" id="A0A4C1TB06"/>
<name>A0A4C1TB06_EUMVA</name>
<comment type="caution">
    <text evidence="2">The sequence shown here is derived from an EMBL/GenBank/DDBJ whole genome shotgun (WGS) entry which is preliminary data.</text>
</comment>
<evidence type="ECO:0000313" key="2">
    <source>
        <dbReference type="EMBL" id="GBP11324.1"/>
    </source>
</evidence>
<protein>
    <submittedName>
        <fullName evidence="2">Uncharacterized protein</fullName>
    </submittedName>
</protein>
<evidence type="ECO:0000313" key="3">
    <source>
        <dbReference type="Proteomes" id="UP000299102"/>
    </source>
</evidence>
<evidence type="ECO:0000256" key="1">
    <source>
        <dbReference type="SAM" id="MobiDB-lite"/>
    </source>
</evidence>
<reference evidence="2 3" key="1">
    <citation type="journal article" date="2019" name="Commun. Biol.">
        <title>The bagworm genome reveals a unique fibroin gene that provides high tensile strength.</title>
        <authorList>
            <person name="Kono N."/>
            <person name="Nakamura H."/>
            <person name="Ohtoshi R."/>
            <person name="Tomita M."/>
            <person name="Numata K."/>
            <person name="Arakawa K."/>
        </authorList>
    </citation>
    <scope>NUCLEOTIDE SEQUENCE [LARGE SCALE GENOMIC DNA]</scope>
</reference>
<feature type="region of interest" description="Disordered" evidence="1">
    <location>
        <begin position="17"/>
        <end position="38"/>
    </location>
</feature>
<dbReference type="EMBL" id="BGZK01000046">
    <property type="protein sequence ID" value="GBP11324.1"/>
    <property type="molecule type" value="Genomic_DNA"/>
</dbReference>
<sequence>MIYIESEHNRINVTKRPAPQAKPDTLAKTYVPSGRRDPSALQSDVASLWMLYRIYCEEFSEQVFHHRSARYDTTIKAFDGWRRTPTTETVHAQFSVTFSEPAERSPSSVFATDCGKSSFLHKRPVSHQ</sequence>
<dbReference type="Proteomes" id="UP000299102">
    <property type="component" value="Unassembled WGS sequence"/>
</dbReference>
<proteinExistence type="predicted"/>
<accession>A0A4C1TB06</accession>
<organism evidence="2 3">
    <name type="scientific">Eumeta variegata</name>
    <name type="common">Bagworm moth</name>
    <name type="synonym">Eumeta japonica</name>
    <dbReference type="NCBI Taxonomy" id="151549"/>
    <lineage>
        <taxon>Eukaryota</taxon>
        <taxon>Metazoa</taxon>
        <taxon>Ecdysozoa</taxon>
        <taxon>Arthropoda</taxon>
        <taxon>Hexapoda</taxon>
        <taxon>Insecta</taxon>
        <taxon>Pterygota</taxon>
        <taxon>Neoptera</taxon>
        <taxon>Endopterygota</taxon>
        <taxon>Lepidoptera</taxon>
        <taxon>Glossata</taxon>
        <taxon>Ditrysia</taxon>
        <taxon>Tineoidea</taxon>
        <taxon>Psychidae</taxon>
        <taxon>Oiketicinae</taxon>
        <taxon>Eumeta</taxon>
    </lineage>
</organism>
<keyword evidence="3" id="KW-1185">Reference proteome</keyword>
<gene>
    <name evidence="2" type="ORF">EVAR_92855_1</name>
</gene>